<protein>
    <submittedName>
        <fullName evidence="3">Uncharacterized protein</fullName>
    </submittedName>
</protein>
<proteinExistence type="predicted"/>
<dbReference type="EMBL" id="BPLR01006205">
    <property type="protein sequence ID" value="GIY08138.1"/>
    <property type="molecule type" value="Genomic_DNA"/>
</dbReference>
<evidence type="ECO:0000256" key="2">
    <source>
        <dbReference type="SAM" id="SignalP"/>
    </source>
</evidence>
<keyword evidence="4" id="KW-1185">Reference proteome</keyword>
<evidence type="ECO:0000313" key="4">
    <source>
        <dbReference type="Proteomes" id="UP001054945"/>
    </source>
</evidence>
<dbReference type="Proteomes" id="UP001054945">
    <property type="component" value="Unassembled WGS sequence"/>
</dbReference>
<accession>A0AAV4QDM7</accession>
<evidence type="ECO:0000256" key="1">
    <source>
        <dbReference type="SAM" id="MobiDB-lite"/>
    </source>
</evidence>
<reference evidence="3 4" key="1">
    <citation type="submission" date="2021-06" db="EMBL/GenBank/DDBJ databases">
        <title>Caerostris extrusa draft genome.</title>
        <authorList>
            <person name="Kono N."/>
            <person name="Arakawa K."/>
        </authorList>
    </citation>
    <scope>NUCLEOTIDE SEQUENCE [LARGE SCALE GENOMIC DNA]</scope>
</reference>
<feature type="chain" id="PRO_5043539912" evidence="2">
    <location>
        <begin position="24"/>
        <end position="143"/>
    </location>
</feature>
<organism evidence="3 4">
    <name type="scientific">Caerostris extrusa</name>
    <name type="common">Bark spider</name>
    <name type="synonym">Caerostris bankana</name>
    <dbReference type="NCBI Taxonomy" id="172846"/>
    <lineage>
        <taxon>Eukaryota</taxon>
        <taxon>Metazoa</taxon>
        <taxon>Ecdysozoa</taxon>
        <taxon>Arthropoda</taxon>
        <taxon>Chelicerata</taxon>
        <taxon>Arachnida</taxon>
        <taxon>Araneae</taxon>
        <taxon>Araneomorphae</taxon>
        <taxon>Entelegynae</taxon>
        <taxon>Araneoidea</taxon>
        <taxon>Araneidae</taxon>
        <taxon>Caerostris</taxon>
    </lineage>
</organism>
<name>A0AAV4QDM7_CAEEX</name>
<dbReference type="AlphaFoldDB" id="A0AAV4QDM7"/>
<comment type="caution">
    <text evidence="3">The sequence shown here is derived from an EMBL/GenBank/DDBJ whole genome shotgun (WGS) entry which is preliminary data.</text>
</comment>
<gene>
    <name evidence="3" type="ORF">CEXT_76441</name>
</gene>
<feature type="compositionally biased region" description="Acidic residues" evidence="1">
    <location>
        <begin position="74"/>
        <end position="93"/>
    </location>
</feature>
<feature type="signal peptide" evidence="2">
    <location>
        <begin position="1"/>
        <end position="23"/>
    </location>
</feature>
<feature type="region of interest" description="Disordered" evidence="1">
    <location>
        <begin position="60"/>
        <end position="99"/>
    </location>
</feature>
<keyword evidence="2" id="KW-0732">Signal</keyword>
<evidence type="ECO:0000313" key="3">
    <source>
        <dbReference type="EMBL" id="GIY08138.1"/>
    </source>
</evidence>
<sequence length="143" mass="16210">MKFNAYRWPTFILIVAYITVARASPFFIDEDLKRAAINTKEGMENYFSEISKMYMKTAKLDKAKKPSTPKPSEESDEDDYDDDDDDDDDETDGIDPNIVYDISKTAEAISELIPKLVDQAVVITRVDKLGILTSLEILKSKTT</sequence>